<dbReference type="AlphaFoldDB" id="A0A915JVC4"/>
<dbReference type="GO" id="GO:0003723">
    <property type="term" value="F:RNA binding"/>
    <property type="evidence" value="ECO:0007669"/>
    <property type="project" value="UniProtKB-KW"/>
</dbReference>
<dbReference type="GO" id="GO:0005852">
    <property type="term" value="C:eukaryotic translation initiation factor 3 complex"/>
    <property type="evidence" value="ECO:0007669"/>
    <property type="project" value="InterPro"/>
</dbReference>
<evidence type="ECO:0000256" key="4">
    <source>
        <dbReference type="ARBA" id="ARBA00022884"/>
    </source>
</evidence>
<evidence type="ECO:0000313" key="7">
    <source>
        <dbReference type="Proteomes" id="UP000887565"/>
    </source>
</evidence>
<evidence type="ECO:0000313" key="8">
    <source>
        <dbReference type="WBParaSite" id="nRc.2.0.1.t30345-RA"/>
    </source>
</evidence>
<dbReference type="Pfam" id="PF08662">
    <property type="entry name" value="eIF2A"/>
    <property type="match status" value="1"/>
</dbReference>
<proteinExistence type="predicted"/>
<organism evidence="7 8">
    <name type="scientific">Romanomermis culicivorax</name>
    <name type="common">Nematode worm</name>
    <dbReference type="NCBI Taxonomy" id="13658"/>
    <lineage>
        <taxon>Eukaryota</taxon>
        <taxon>Metazoa</taxon>
        <taxon>Ecdysozoa</taxon>
        <taxon>Nematoda</taxon>
        <taxon>Enoplea</taxon>
        <taxon>Dorylaimia</taxon>
        <taxon>Mermithida</taxon>
        <taxon>Mermithoidea</taxon>
        <taxon>Mermithidae</taxon>
        <taxon>Romanomermis</taxon>
    </lineage>
</organism>
<dbReference type="PANTHER" id="PTHR14068">
    <property type="entry name" value="EUKARYOTIC TRANSLATION INITIATION FACTOR 3 EIF3 -RELATED"/>
    <property type="match status" value="1"/>
</dbReference>
<dbReference type="InterPro" id="IPR015943">
    <property type="entry name" value="WD40/YVTN_repeat-like_dom_sf"/>
</dbReference>
<dbReference type="PANTHER" id="PTHR14068:SF0">
    <property type="entry name" value="EUKARYOTIC TRANSLATION INITIATION FACTOR 3 SUBUNIT B"/>
    <property type="match status" value="1"/>
</dbReference>
<dbReference type="WBParaSite" id="nRc.2.0.1.t30345-RA">
    <property type="protein sequence ID" value="nRc.2.0.1.t30345-RA"/>
    <property type="gene ID" value="nRc.2.0.1.g30345"/>
</dbReference>
<evidence type="ECO:0000256" key="3">
    <source>
        <dbReference type="ARBA" id="ARBA00022574"/>
    </source>
</evidence>
<name>A0A915JVC4_ROMCU</name>
<evidence type="ECO:0000256" key="2">
    <source>
        <dbReference type="ARBA" id="ARBA00022540"/>
    </source>
</evidence>
<evidence type="ECO:0000256" key="1">
    <source>
        <dbReference type="ARBA" id="ARBA00022490"/>
    </source>
</evidence>
<keyword evidence="5" id="KW-0648">Protein biosynthesis</keyword>
<dbReference type="SUPFAM" id="SSF50969">
    <property type="entry name" value="YVTN repeat-like/Quinoprotein amine dehydrogenase"/>
    <property type="match status" value="1"/>
</dbReference>
<dbReference type="InterPro" id="IPR013979">
    <property type="entry name" value="TIF_beta_prop-like"/>
</dbReference>
<reference evidence="8" key="1">
    <citation type="submission" date="2022-11" db="UniProtKB">
        <authorList>
            <consortium name="WormBaseParasite"/>
        </authorList>
    </citation>
    <scope>IDENTIFICATION</scope>
</reference>
<dbReference type="Proteomes" id="UP000887565">
    <property type="component" value="Unplaced"/>
</dbReference>
<evidence type="ECO:0000259" key="6">
    <source>
        <dbReference type="Pfam" id="PF08662"/>
    </source>
</evidence>
<keyword evidence="3" id="KW-0853">WD repeat</keyword>
<dbReference type="GO" id="GO:0003743">
    <property type="term" value="F:translation initiation factor activity"/>
    <property type="evidence" value="ECO:0007669"/>
    <property type="project" value="UniProtKB-KW"/>
</dbReference>
<dbReference type="Gene3D" id="2.130.10.10">
    <property type="entry name" value="YVTN repeat-like/Quinoprotein amine dehydrogenase"/>
    <property type="match status" value="1"/>
</dbReference>
<keyword evidence="2" id="KW-0396">Initiation factor</keyword>
<keyword evidence="7" id="KW-1185">Reference proteome</keyword>
<protein>
    <submittedName>
        <fullName evidence="8">Translation initiation factor beta propellor-like domain-containing protein</fullName>
    </submittedName>
</protein>
<accession>A0A915JVC4</accession>
<dbReference type="InterPro" id="IPR011044">
    <property type="entry name" value="Quino_amine_DH_bsu"/>
</dbReference>
<dbReference type="InterPro" id="IPR011400">
    <property type="entry name" value="EIF3B"/>
</dbReference>
<feature type="domain" description="Translation initiation factor beta propellor-like" evidence="6">
    <location>
        <begin position="41"/>
        <end position="142"/>
    </location>
</feature>
<keyword evidence="4" id="KW-0694">RNA-binding</keyword>
<evidence type="ECO:0000256" key="5">
    <source>
        <dbReference type="ARBA" id="ARBA00022917"/>
    </source>
</evidence>
<dbReference type="OMA" id="LMNEASH"/>
<sequence length="245" mass="28396">MILPRLSVRLQMGLKGCLLGRKLYPMSEEEVSDLDEALDHKGQVNTIAWAPHGQYLVCAGLKNSAGGSLMFIDSTNQADINYMNVQEHPGVTDVEWDPTGRYVVSSVSTWSSGSSRAMDFGYNVYNFQGRLLVRRPVDNLCAFNWRPRPRSLLTDAKMKEIKKNMKKYAAEFDEKDKRKLDKASQEVSEKRRTLMAEFKAWRDKHKQIHEKEMEQHRELRDEAESQEFDEETVEYLINQEETIVE</sequence>
<keyword evidence="1" id="KW-0963">Cytoplasm</keyword>
<dbReference type="GO" id="GO:0031369">
    <property type="term" value="F:translation initiation factor binding"/>
    <property type="evidence" value="ECO:0007669"/>
    <property type="project" value="InterPro"/>
</dbReference>